<protein>
    <submittedName>
        <fullName evidence="3">Oxidoreductase domain-containing protein</fullName>
    </submittedName>
</protein>
<dbReference type="SUPFAM" id="SSF55347">
    <property type="entry name" value="Glyceraldehyde-3-phosphate dehydrogenase-like, C-terminal domain"/>
    <property type="match status" value="1"/>
</dbReference>
<organism evidence="3 4">
    <name type="scientific">Rhodopirellula maiorica SM1</name>
    <dbReference type="NCBI Taxonomy" id="1265738"/>
    <lineage>
        <taxon>Bacteria</taxon>
        <taxon>Pseudomonadati</taxon>
        <taxon>Planctomycetota</taxon>
        <taxon>Planctomycetia</taxon>
        <taxon>Pirellulales</taxon>
        <taxon>Pirellulaceae</taxon>
        <taxon>Novipirellula</taxon>
    </lineage>
</organism>
<dbReference type="PANTHER" id="PTHR43818:SF5">
    <property type="entry name" value="OXIDOREDUCTASE FAMILY PROTEIN"/>
    <property type="match status" value="1"/>
</dbReference>
<dbReference type="Gene3D" id="3.40.50.720">
    <property type="entry name" value="NAD(P)-binding Rossmann-like Domain"/>
    <property type="match status" value="1"/>
</dbReference>
<dbReference type="SUPFAM" id="SSF51735">
    <property type="entry name" value="NAD(P)-binding Rossmann-fold domains"/>
    <property type="match status" value="1"/>
</dbReference>
<proteinExistence type="predicted"/>
<keyword evidence="4" id="KW-1185">Reference proteome</keyword>
<comment type="caution">
    <text evidence="3">The sequence shown here is derived from an EMBL/GenBank/DDBJ whole genome shotgun (WGS) entry which is preliminary data.</text>
</comment>
<dbReference type="InterPro" id="IPR050463">
    <property type="entry name" value="Gfo/Idh/MocA_oxidrdct_glycsds"/>
</dbReference>
<dbReference type="Proteomes" id="UP000011991">
    <property type="component" value="Unassembled WGS sequence"/>
</dbReference>
<gene>
    <name evidence="3" type="ORF">RMSM_03773</name>
</gene>
<dbReference type="PATRIC" id="fig|1265738.3.peg.3778"/>
<evidence type="ECO:0000313" key="4">
    <source>
        <dbReference type="Proteomes" id="UP000011991"/>
    </source>
</evidence>
<dbReference type="NCBIfam" id="TIGR01409">
    <property type="entry name" value="TAT_signal_seq"/>
    <property type="match status" value="1"/>
</dbReference>
<evidence type="ECO:0000259" key="1">
    <source>
        <dbReference type="Pfam" id="PF01408"/>
    </source>
</evidence>
<feature type="domain" description="Gfo/Idh/MocA-like oxidoreductase N-terminal" evidence="1">
    <location>
        <begin position="54"/>
        <end position="180"/>
    </location>
</feature>
<dbReference type="AlphaFoldDB" id="M5RJ56"/>
<dbReference type="Gene3D" id="3.30.360.10">
    <property type="entry name" value="Dihydrodipicolinate Reductase, domain 2"/>
    <property type="match status" value="1"/>
</dbReference>
<sequence length="432" mass="48251">MPHQKPIMPSAPTNRTRRQFIKDSTIAAPALAIPTVFVSSASAAPGPRDANSKIRIGLIGAGNRAKWLIRALSREVDRAEMVAVCDCHLPQIATLADEYRKSTKSDPEWTAYQNYEEMFDREDLDAVMIATPDHVRVRAAMMACANQLDIYAEKPLSFSIPEGRALVQAVRKHQRILQVGTQQRSTANNQYSCQFVREGGLGKVHTILVKNYSGSQSPTGLQQQAIPEGMDWNRFCDQAPLVDYHERLHRRWRSYDIFTGGPICDRGSHALDMVHLAMGWENVAPKRIEPSTKAKSDRERGVRLYYPDGTVVRLESDGGPAFGGIFVGEKGKMEINRGRFACNPTTLLAPFEGEESENHVGNWLDCIESRQEPNAPVEVGHLVTSVAHLINICRTVGRPIEWDQATEQITNDKEANELLVKTRRPDFALPTI</sequence>
<feature type="domain" description="Gfo/Idh/MocA-like oxidoreductase bacterial type C-terminal" evidence="2">
    <location>
        <begin position="219"/>
        <end position="427"/>
    </location>
</feature>
<dbReference type="EMBL" id="ANOG01000540">
    <property type="protein sequence ID" value="EMI19315.1"/>
    <property type="molecule type" value="Genomic_DNA"/>
</dbReference>
<dbReference type="PANTHER" id="PTHR43818">
    <property type="entry name" value="BCDNA.GH03377"/>
    <property type="match status" value="1"/>
</dbReference>
<dbReference type="InterPro" id="IPR043906">
    <property type="entry name" value="Gfo/Idh/MocA_OxRdtase_bact_C"/>
</dbReference>
<dbReference type="InterPro" id="IPR006311">
    <property type="entry name" value="TAT_signal"/>
</dbReference>
<accession>M5RJ56</accession>
<dbReference type="PROSITE" id="PS51318">
    <property type="entry name" value="TAT"/>
    <property type="match status" value="1"/>
</dbReference>
<dbReference type="Pfam" id="PF01408">
    <property type="entry name" value="GFO_IDH_MocA"/>
    <property type="match status" value="1"/>
</dbReference>
<dbReference type="InterPro" id="IPR000683">
    <property type="entry name" value="Gfo/Idh/MocA-like_OxRdtase_N"/>
</dbReference>
<evidence type="ECO:0000259" key="2">
    <source>
        <dbReference type="Pfam" id="PF19051"/>
    </source>
</evidence>
<evidence type="ECO:0000313" key="3">
    <source>
        <dbReference type="EMBL" id="EMI19315.1"/>
    </source>
</evidence>
<reference evidence="3 4" key="1">
    <citation type="journal article" date="2013" name="Mar. Genomics">
        <title>Expression of sulfatases in Rhodopirellula baltica and the diversity of sulfatases in the genus Rhodopirellula.</title>
        <authorList>
            <person name="Wegner C.E."/>
            <person name="Richter-Heitmann T."/>
            <person name="Klindworth A."/>
            <person name="Klockow C."/>
            <person name="Richter M."/>
            <person name="Achstetter T."/>
            <person name="Glockner F.O."/>
            <person name="Harder J."/>
        </authorList>
    </citation>
    <scope>NUCLEOTIDE SEQUENCE [LARGE SCALE GENOMIC DNA]</scope>
    <source>
        <strain evidence="3 4">SM1</strain>
    </source>
</reference>
<dbReference type="GO" id="GO:0000166">
    <property type="term" value="F:nucleotide binding"/>
    <property type="evidence" value="ECO:0007669"/>
    <property type="project" value="InterPro"/>
</dbReference>
<dbReference type="InterPro" id="IPR036291">
    <property type="entry name" value="NAD(P)-bd_dom_sf"/>
</dbReference>
<dbReference type="Pfam" id="PF19051">
    <property type="entry name" value="GFO_IDH_MocA_C2"/>
    <property type="match status" value="1"/>
</dbReference>
<name>M5RJ56_9BACT</name>
<dbReference type="InterPro" id="IPR019546">
    <property type="entry name" value="TAT_signal_bac_arc"/>
</dbReference>